<dbReference type="GO" id="GO:0006729">
    <property type="term" value="P:tetrahydrobiopterin biosynthetic process"/>
    <property type="evidence" value="ECO:0007669"/>
    <property type="project" value="InterPro"/>
</dbReference>
<organism evidence="5">
    <name type="scientific">Roseihalotalea indica</name>
    <dbReference type="NCBI Taxonomy" id="2867963"/>
    <lineage>
        <taxon>Bacteria</taxon>
        <taxon>Pseudomonadati</taxon>
        <taxon>Bacteroidota</taxon>
        <taxon>Cytophagia</taxon>
        <taxon>Cytophagales</taxon>
        <taxon>Catalimonadaceae</taxon>
        <taxon>Roseihalotalea</taxon>
    </lineage>
</organism>
<comment type="catalytic activity">
    <reaction evidence="1">
        <text>(4aS,6R)-4a-hydroxy-L-erythro-5,6,7,8-tetrahydrobiopterin = (6R)-L-erythro-6,7-dihydrobiopterin + H2O</text>
        <dbReference type="Rhea" id="RHEA:11920"/>
        <dbReference type="ChEBI" id="CHEBI:15377"/>
        <dbReference type="ChEBI" id="CHEBI:15642"/>
        <dbReference type="ChEBI" id="CHEBI:43120"/>
        <dbReference type="EC" id="4.2.1.96"/>
    </reaction>
</comment>
<evidence type="ECO:0000256" key="4">
    <source>
        <dbReference type="ARBA" id="ARBA00023239"/>
    </source>
</evidence>
<evidence type="ECO:0000313" key="5">
    <source>
        <dbReference type="EMBL" id="WKN40334.1"/>
    </source>
</evidence>
<dbReference type="EMBL" id="CP120682">
    <property type="protein sequence ID" value="WKN40334.1"/>
    <property type="molecule type" value="Genomic_DNA"/>
</dbReference>
<comment type="similarity">
    <text evidence="2">Belongs to the pterin-4-alpha-carbinolamine dehydratase family.</text>
</comment>
<evidence type="ECO:0000256" key="2">
    <source>
        <dbReference type="ARBA" id="ARBA00006472"/>
    </source>
</evidence>
<dbReference type="NCBIfam" id="NF002017">
    <property type="entry name" value="PRK00823.1-2"/>
    <property type="match status" value="1"/>
</dbReference>
<dbReference type="GO" id="GO:0008124">
    <property type="term" value="F:4-alpha-hydroxytetrahydrobiopterin dehydratase activity"/>
    <property type="evidence" value="ECO:0007669"/>
    <property type="project" value="UniProtKB-EC"/>
</dbReference>
<name>A0AA49JKG6_9BACT</name>
<reference evidence="5" key="1">
    <citation type="journal article" date="2023" name="Comput. Struct. Biotechnol. J.">
        <title>Discovery of a novel marine Bacteroidetes with a rich repertoire of carbohydrate-active enzymes.</title>
        <authorList>
            <person name="Chen B."/>
            <person name="Liu G."/>
            <person name="Chen Q."/>
            <person name="Wang H."/>
            <person name="Liu L."/>
            <person name="Tang K."/>
        </authorList>
    </citation>
    <scope>NUCLEOTIDE SEQUENCE</scope>
    <source>
        <strain evidence="5">TK19036</strain>
    </source>
</reference>
<protein>
    <recommendedName>
        <fullName evidence="3">4a-hydroxytetrahydrobiopterin dehydratase</fullName>
        <ecNumber evidence="3">4.2.1.96</ecNumber>
    </recommendedName>
</protein>
<reference evidence="5" key="2">
    <citation type="journal article" date="2024" name="Antonie Van Leeuwenhoek">
        <title>Roseihalotalea indica gen. nov., sp. nov., a halophilic Bacteroidetes from mesopelagic Southwest Indian Ocean with higher carbohydrate metabolic potential.</title>
        <authorList>
            <person name="Chen B."/>
            <person name="Zhang M."/>
            <person name="Lin D."/>
            <person name="Ye J."/>
            <person name="Tang K."/>
        </authorList>
    </citation>
    <scope>NUCLEOTIDE SEQUENCE</scope>
    <source>
        <strain evidence="5">TK19036</strain>
    </source>
</reference>
<gene>
    <name evidence="5" type="ORF">K4G66_11775</name>
</gene>
<dbReference type="PANTHER" id="PTHR12599">
    <property type="entry name" value="PTERIN-4-ALPHA-CARBINOLAMINE DEHYDRATASE"/>
    <property type="match status" value="1"/>
</dbReference>
<proteinExistence type="inferred from homology"/>
<dbReference type="EC" id="4.2.1.96" evidence="3"/>
<dbReference type="AlphaFoldDB" id="A0AA49JKG6"/>
<dbReference type="SUPFAM" id="SSF55248">
    <property type="entry name" value="PCD-like"/>
    <property type="match status" value="1"/>
</dbReference>
<accession>A0AA49JKG6</accession>
<dbReference type="InterPro" id="IPR001533">
    <property type="entry name" value="Pterin_deHydtase"/>
</dbReference>
<evidence type="ECO:0000256" key="1">
    <source>
        <dbReference type="ARBA" id="ARBA00001554"/>
    </source>
</evidence>
<dbReference type="InterPro" id="IPR036428">
    <property type="entry name" value="PCD_sf"/>
</dbReference>
<evidence type="ECO:0000256" key="3">
    <source>
        <dbReference type="ARBA" id="ARBA00013252"/>
    </source>
</evidence>
<sequence>MLKSQPMWKEEDNKLKKSFEFKDFIEAFGFMSQVAIVAEKMNHHPFMANMYNQVSFELSTHDAGDVVTEKDQKLAKAIDKLAE</sequence>
<dbReference type="Pfam" id="PF01329">
    <property type="entry name" value="Pterin_4a"/>
    <property type="match status" value="1"/>
</dbReference>
<keyword evidence="4 5" id="KW-0456">Lyase</keyword>
<dbReference type="PANTHER" id="PTHR12599:SF0">
    <property type="entry name" value="PTERIN-4-ALPHA-CARBINOLAMINE DEHYDRATASE"/>
    <property type="match status" value="1"/>
</dbReference>
<dbReference type="Gene3D" id="3.30.1360.20">
    <property type="entry name" value="Transcriptional coactivator/pterin dehydratase"/>
    <property type="match status" value="1"/>
</dbReference>